<evidence type="ECO:0000313" key="7">
    <source>
        <dbReference type="EMBL" id="CAF4034672.1"/>
    </source>
</evidence>
<reference evidence="4" key="1">
    <citation type="submission" date="2021-02" db="EMBL/GenBank/DDBJ databases">
        <authorList>
            <person name="Nowell W R."/>
        </authorList>
    </citation>
    <scope>NUCLEOTIDE SEQUENCE</scope>
</reference>
<dbReference type="Proteomes" id="UP000682733">
    <property type="component" value="Unassembled WGS sequence"/>
</dbReference>
<evidence type="ECO:0000256" key="3">
    <source>
        <dbReference type="SAM" id="SignalP"/>
    </source>
</evidence>
<dbReference type="EMBL" id="CAJNOQ010000700">
    <property type="protein sequence ID" value="CAF0829314.1"/>
    <property type="molecule type" value="Genomic_DNA"/>
</dbReference>
<accession>A0A813UX90</accession>
<comment type="caution">
    <text evidence="4">The sequence shown here is derived from an EMBL/GenBank/DDBJ whole genome shotgun (WGS) entry which is preliminary data.</text>
</comment>
<protein>
    <submittedName>
        <fullName evidence="4">Uncharacterized protein</fullName>
    </submittedName>
</protein>
<gene>
    <name evidence="4" type="ORF">GPM918_LOCUS4969</name>
    <name evidence="5" type="ORF">OVA965_LOCUS25178</name>
    <name evidence="6" type="ORF">SRO942_LOCUS4970</name>
    <name evidence="7" type="ORF">TMI583_LOCUS25904</name>
</gene>
<proteinExistence type="predicted"/>
<dbReference type="PROSITE" id="PS51450">
    <property type="entry name" value="LRR"/>
    <property type="match status" value="1"/>
</dbReference>
<keyword evidence="8" id="KW-1185">Reference proteome</keyword>
<dbReference type="PANTHER" id="PTHR48051">
    <property type="match status" value="1"/>
</dbReference>
<dbReference type="EMBL" id="CAJOBA010037039">
    <property type="protein sequence ID" value="CAF4034672.1"/>
    <property type="molecule type" value="Genomic_DNA"/>
</dbReference>
<evidence type="ECO:0000256" key="1">
    <source>
        <dbReference type="ARBA" id="ARBA00022614"/>
    </source>
</evidence>
<name>A0A813UX90_9BILA</name>
<dbReference type="InterPro" id="IPR032675">
    <property type="entry name" value="LRR_dom_sf"/>
</dbReference>
<evidence type="ECO:0000313" key="8">
    <source>
        <dbReference type="Proteomes" id="UP000663829"/>
    </source>
</evidence>
<evidence type="ECO:0000313" key="5">
    <source>
        <dbReference type="EMBL" id="CAF1226599.1"/>
    </source>
</evidence>
<dbReference type="InterPro" id="IPR050216">
    <property type="entry name" value="LRR_domain-containing"/>
</dbReference>
<feature type="signal peptide" evidence="3">
    <location>
        <begin position="1"/>
        <end position="25"/>
    </location>
</feature>
<feature type="chain" id="PRO_5036409432" evidence="3">
    <location>
        <begin position="26"/>
        <end position="232"/>
    </location>
</feature>
<organism evidence="4 8">
    <name type="scientific">Didymodactylos carnosus</name>
    <dbReference type="NCBI Taxonomy" id="1234261"/>
    <lineage>
        <taxon>Eukaryota</taxon>
        <taxon>Metazoa</taxon>
        <taxon>Spiralia</taxon>
        <taxon>Gnathifera</taxon>
        <taxon>Rotifera</taxon>
        <taxon>Eurotatoria</taxon>
        <taxon>Bdelloidea</taxon>
        <taxon>Philodinida</taxon>
        <taxon>Philodinidae</taxon>
        <taxon>Didymodactylos</taxon>
    </lineage>
</organism>
<dbReference type="EMBL" id="CAJOBC010000700">
    <property type="protein sequence ID" value="CAF3616343.1"/>
    <property type="molecule type" value="Genomic_DNA"/>
</dbReference>
<dbReference type="Pfam" id="PF13855">
    <property type="entry name" value="LRR_8"/>
    <property type="match status" value="1"/>
</dbReference>
<evidence type="ECO:0000313" key="4">
    <source>
        <dbReference type="EMBL" id="CAF0829314.1"/>
    </source>
</evidence>
<keyword evidence="2" id="KW-0677">Repeat</keyword>
<dbReference type="OrthoDB" id="442066at2759"/>
<evidence type="ECO:0000256" key="2">
    <source>
        <dbReference type="ARBA" id="ARBA00022737"/>
    </source>
</evidence>
<dbReference type="InterPro" id="IPR001611">
    <property type="entry name" value="Leu-rich_rpt"/>
</dbReference>
<dbReference type="AlphaFoldDB" id="A0A813UX90"/>
<sequence length="232" mass="26759">MNYSLPIYFVAFVLIVSAKYSKNNAKEMSSRTDSNLYCSTFPNDLAIISTKTLTINVKVSWDCRISNQGIINNGNCATINYRQQVDTLYLHCLPLYLPQIFCLKNLQLLNISGCHEQWEIPLDIVSITNLKNLSLVQIQLHDMSKIVQLRSPLTYLDLSKNQITTILSEITTFSKTLTHLILSENRLQNVPIELVSMEKLEYLNIKNNWFTDDEKARIRNLFVINKKIQLIL</sequence>
<evidence type="ECO:0000313" key="6">
    <source>
        <dbReference type="EMBL" id="CAF3616343.1"/>
    </source>
</evidence>
<dbReference type="Gene3D" id="3.80.10.10">
    <property type="entry name" value="Ribonuclease Inhibitor"/>
    <property type="match status" value="1"/>
</dbReference>
<keyword evidence="3" id="KW-0732">Signal</keyword>
<dbReference type="Proteomes" id="UP000663829">
    <property type="component" value="Unassembled WGS sequence"/>
</dbReference>
<dbReference type="GO" id="GO:0005737">
    <property type="term" value="C:cytoplasm"/>
    <property type="evidence" value="ECO:0007669"/>
    <property type="project" value="TreeGrafter"/>
</dbReference>
<dbReference type="Proteomes" id="UP000677228">
    <property type="component" value="Unassembled WGS sequence"/>
</dbReference>
<dbReference type="Proteomes" id="UP000681722">
    <property type="component" value="Unassembled WGS sequence"/>
</dbReference>
<keyword evidence="1" id="KW-0433">Leucine-rich repeat</keyword>
<dbReference type="EMBL" id="CAJNOK010015496">
    <property type="protein sequence ID" value="CAF1226599.1"/>
    <property type="molecule type" value="Genomic_DNA"/>
</dbReference>
<dbReference type="PANTHER" id="PTHR48051:SF1">
    <property type="entry name" value="RAS SUPPRESSOR PROTEIN 1"/>
    <property type="match status" value="1"/>
</dbReference>
<dbReference type="SUPFAM" id="SSF52058">
    <property type="entry name" value="L domain-like"/>
    <property type="match status" value="1"/>
</dbReference>